<comment type="caution">
    <text evidence="2">The sequence shown here is derived from an EMBL/GenBank/DDBJ whole genome shotgun (WGS) entry which is preliminary data.</text>
</comment>
<sequence length="222" mass="23601">MAKPAAARAGASGAAGRASLAAARKSGRQAPAAPVVSWPLDVRAIAAQLLGLVGSAAELSLGVGNALVRRPAHWRALHKAGAFLRDARETAGLTVAEVSTAIDLKDPEMLDLAENGKMVLPFEVLLRLAALLARNDPVPFLMQLARNYSPSLWKALEELGVARLVLHAGREHEFINVYRSRDAARRLSDEEFEKVLAFTDAAFGMALDLATLGRIPPRGQGS</sequence>
<dbReference type="PROSITE" id="PS50943">
    <property type="entry name" value="HTH_CROC1"/>
    <property type="match status" value="1"/>
</dbReference>
<dbReference type="Proteomes" id="UP000532440">
    <property type="component" value="Unassembled WGS sequence"/>
</dbReference>
<dbReference type="AlphaFoldDB" id="A0A7W8HKJ3"/>
<feature type="domain" description="HTH cro/C1-type" evidence="1">
    <location>
        <begin position="84"/>
        <end position="141"/>
    </location>
</feature>
<dbReference type="InterPro" id="IPR010982">
    <property type="entry name" value="Lambda_DNA-bd_dom_sf"/>
</dbReference>
<evidence type="ECO:0000313" key="2">
    <source>
        <dbReference type="EMBL" id="MBB5273663.1"/>
    </source>
</evidence>
<dbReference type="SUPFAM" id="SSF47413">
    <property type="entry name" value="lambda repressor-like DNA-binding domains"/>
    <property type="match status" value="1"/>
</dbReference>
<proteinExistence type="predicted"/>
<reference evidence="2 3" key="1">
    <citation type="submission" date="2020-08" db="EMBL/GenBank/DDBJ databases">
        <title>Genomic Encyclopedia of Type Strains, Phase IV (KMG-IV): sequencing the most valuable type-strain genomes for metagenomic binning, comparative biology and taxonomic classification.</title>
        <authorList>
            <person name="Goeker M."/>
        </authorList>
    </citation>
    <scope>NUCLEOTIDE SEQUENCE [LARGE SCALE GENOMIC DNA]</scope>
    <source>
        <strain evidence="2 3">DSM 29781</strain>
    </source>
</reference>
<dbReference type="RefSeq" id="WP_183970519.1">
    <property type="nucleotide sequence ID" value="NZ_BAABEW010000013.1"/>
</dbReference>
<accession>A0A7W8HKJ3</accession>
<protein>
    <submittedName>
        <fullName evidence="2">Transcriptional regulator with XRE-family HTH domain</fullName>
    </submittedName>
</protein>
<keyword evidence="3" id="KW-1185">Reference proteome</keyword>
<evidence type="ECO:0000313" key="3">
    <source>
        <dbReference type="Proteomes" id="UP000532440"/>
    </source>
</evidence>
<dbReference type="InterPro" id="IPR001387">
    <property type="entry name" value="Cro/C1-type_HTH"/>
</dbReference>
<evidence type="ECO:0000259" key="1">
    <source>
        <dbReference type="PROSITE" id="PS50943"/>
    </source>
</evidence>
<name>A0A7W8HKJ3_9BURK</name>
<gene>
    <name evidence="2" type="ORF">HNQ70_003694</name>
</gene>
<dbReference type="GO" id="GO:0003677">
    <property type="term" value="F:DNA binding"/>
    <property type="evidence" value="ECO:0007669"/>
    <property type="project" value="InterPro"/>
</dbReference>
<dbReference type="EMBL" id="JACHGB010000008">
    <property type="protein sequence ID" value="MBB5273663.1"/>
    <property type="molecule type" value="Genomic_DNA"/>
</dbReference>
<organism evidence="2 3">
    <name type="scientific">Quisquiliibacterium transsilvanicum</name>
    <dbReference type="NCBI Taxonomy" id="1549638"/>
    <lineage>
        <taxon>Bacteria</taxon>
        <taxon>Pseudomonadati</taxon>
        <taxon>Pseudomonadota</taxon>
        <taxon>Betaproteobacteria</taxon>
        <taxon>Burkholderiales</taxon>
        <taxon>Burkholderiaceae</taxon>
        <taxon>Quisquiliibacterium</taxon>
    </lineage>
</organism>